<dbReference type="Proteomes" id="UP001610334">
    <property type="component" value="Unassembled WGS sequence"/>
</dbReference>
<sequence length="90" mass="9471">MLGAGNLMVYNLGGLGGISCIRLTVSPVARPDLFDSPKTPVAIATCVSHLLPMTHLELQLIRIHGHSGRKSQPTFTVLCGKAMDNCVGDG</sequence>
<comment type="caution">
    <text evidence="1">The sequence shown here is derived from an EMBL/GenBank/DDBJ whole genome shotgun (WGS) entry which is preliminary data.</text>
</comment>
<dbReference type="EMBL" id="JBFXLT010000221">
    <property type="protein sequence ID" value="KAL2801966.1"/>
    <property type="molecule type" value="Genomic_DNA"/>
</dbReference>
<name>A0ABR4GSG8_9EURO</name>
<keyword evidence="2" id="KW-1185">Reference proteome</keyword>
<proteinExistence type="predicted"/>
<gene>
    <name evidence="1" type="ORF">BJX63DRAFT_416113</name>
</gene>
<accession>A0ABR4GSG8</accession>
<reference evidence="1 2" key="1">
    <citation type="submission" date="2024-07" db="EMBL/GenBank/DDBJ databases">
        <title>Section-level genome sequencing and comparative genomics of Aspergillus sections Usti and Cavernicolus.</title>
        <authorList>
            <consortium name="Lawrence Berkeley National Laboratory"/>
            <person name="Nybo J.L."/>
            <person name="Vesth T.C."/>
            <person name="Theobald S."/>
            <person name="Frisvad J.C."/>
            <person name="Larsen T.O."/>
            <person name="Kjaerboelling I."/>
            <person name="Rothschild-Mancinelli K."/>
            <person name="Lyhne E.K."/>
            <person name="Kogle M.E."/>
            <person name="Barry K."/>
            <person name="Clum A."/>
            <person name="Na H."/>
            <person name="Ledsgaard L."/>
            <person name="Lin J."/>
            <person name="Lipzen A."/>
            <person name="Kuo A."/>
            <person name="Riley R."/>
            <person name="Mondo S."/>
            <person name="Labutti K."/>
            <person name="Haridas S."/>
            <person name="Pangalinan J."/>
            <person name="Salamov A.A."/>
            <person name="Simmons B.A."/>
            <person name="Magnuson J.K."/>
            <person name="Chen J."/>
            <person name="Drula E."/>
            <person name="Henrissat B."/>
            <person name="Wiebenga A."/>
            <person name="Lubbers R.J."/>
            <person name="Gomes A.C."/>
            <person name="Makela M.R."/>
            <person name="Stajich J."/>
            <person name="Grigoriev I.V."/>
            <person name="Mortensen U.H."/>
            <person name="De Vries R.P."/>
            <person name="Baker S.E."/>
            <person name="Andersen M.R."/>
        </authorList>
    </citation>
    <scope>NUCLEOTIDE SEQUENCE [LARGE SCALE GENOMIC DNA]</scope>
    <source>
        <strain evidence="1 2">CBS 588.65</strain>
    </source>
</reference>
<evidence type="ECO:0000313" key="2">
    <source>
        <dbReference type="Proteomes" id="UP001610334"/>
    </source>
</evidence>
<evidence type="ECO:0000313" key="1">
    <source>
        <dbReference type="EMBL" id="KAL2801966.1"/>
    </source>
</evidence>
<organism evidence="1 2">
    <name type="scientific">Aspergillus granulosus</name>
    <dbReference type="NCBI Taxonomy" id="176169"/>
    <lineage>
        <taxon>Eukaryota</taxon>
        <taxon>Fungi</taxon>
        <taxon>Dikarya</taxon>
        <taxon>Ascomycota</taxon>
        <taxon>Pezizomycotina</taxon>
        <taxon>Eurotiomycetes</taxon>
        <taxon>Eurotiomycetidae</taxon>
        <taxon>Eurotiales</taxon>
        <taxon>Aspergillaceae</taxon>
        <taxon>Aspergillus</taxon>
        <taxon>Aspergillus subgen. Nidulantes</taxon>
    </lineage>
</organism>
<protein>
    <submittedName>
        <fullName evidence="1">Uncharacterized protein</fullName>
    </submittedName>
</protein>